<feature type="region of interest" description="Disordered" evidence="1">
    <location>
        <begin position="1"/>
        <end position="34"/>
    </location>
</feature>
<comment type="caution">
    <text evidence="2">The sequence shown here is derived from an EMBL/GenBank/DDBJ whole genome shotgun (WGS) entry which is preliminary data.</text>
</comment>
<keyword evidence="3" id="KW-1185">Reference proteome</keyword>
<dbReference type="Proteomes" id="UP001642720">
    <property type="component" value="Unassembled WGS sequence"/>
</dbReference>
<accession>A0ABY2GWF7</accession>
<evidence type="ECO:0000313" key="3">
    <source>
        <dbReference type="Proteomes" id="UP001642720"/>
    </source>
</evidence>
<dbReference type="RefSeq" id="XP_073555731.1">
    <property type="nucleotide sequence ID" value="XM_073705785.1"/>
</dbReference>
<proteinExistence type="predicted"/>
<organism evidence="2 3">
    <name type="scientific">Trichoderma ghanense</name>
    <dbReference type="NCBI Taxonomy" id="65468"/>
    <lineage>
        <taxon>Eukaryota</taxon>
        <taxon>Fungi</taxon>
        <taxon>Dikarya</taxon>
        <taxon>Ascomycota</taxon>
        <taxon>Pezizomycotina</taxon>
        <taxon>Sordariomycetes</taxon>
        <taxon>Hypocreomycetidae</taxon>
        <taxon>Hypocreales</taxon>
        <taxon>Hypocreaceae</taxon>
        <taxon>Trichoderma</taxon>
    </lineage>
</organism>
<dbReference type="GeneID" id="300580235"/>
<feature type="region of interest" description="Disordered" evidence="1">
    <location>
        <begin position="183"/>
        <end position="210"/>
    </location>
</feature>
<sequence>MGGGKLNKERHPRKGVEKASDPTRRPSSCHSSKAECNCKVTCTAKGLEAALAVLSGSSPPGSRRLTAPAVYTLHPHPHRQMPAPVQVPLQSTLSGATPPPGLDQSSVPESQKDLDHQPRHNRLCGASLAANWNLGLHLLYSWQAVDVDVETCLCGYRSVWPRWSSSATQRLYSLARHSIQQELHDSTNHQPAAAKSAHSGPCPRYSSSPARDAAKTMEYPALAHHQTQPCAATIKHRQYMCTTVISLTRYTSQFPSREHPATRENQLTPRIQQMQTIGHRV</sequence>
<protein>
    <submittedName>
        <fullName evidence="2">Uncharacterized protein</fullName>
    </submittedName>
</protein>
<reference evidence="2 3" key="1">
    <citation type="submission" date="2018-01" db="EMBL/GenBank/DDBJ databases">
        <title>Genome characterization of the sugarcane-associated fungus Trichoderma ghanense CCMA-1212 and their application in lignocelulose bioconversion.</title>
        <authorList>
            <person name="Steindorff A.S."/>
            <person name="Mendes T.D."/>
            <person name="Vilela E.S.D."/>
            <person name="Rodrigues D.S."/>
            <person name="Formighieri E.F."/>
            <person name="Melo I.S."/>
            <person name="Favaro L.C.L."/>
        </authorList>
    </citation>
    <scope>NUCLEOTIDE SEQUENCE [LARGE SCALE GENOMIC DNA]</scope>
    <source>
        <strain evidence="2 3">CCMA-1212</strain>
    </source>
</reference>
<dbReference type="EMBL" id="PPTA01000014">
    <property type="protein sequence ID" value="TFA99529.1"/>
    <property type="molecule type" value="Genomic_DNA"/>
</dbReference>
<feature type="compositionally biased region" description="Basic and acidic residues" evidence="1">
    <location>
        <begin position="1"/>
        <end position="24"/>
    </location>
</feature>
<evidence type="ECO:0000313" key="2">
    <source>
        <dbReference type="EMBL" id="TFA99529.1"/>
    </source>
</evidence>
<gene>
    <name evidence="2" type="ORF">CCMA1212_008668</name>
</gene>
<evidence type="ECO:0000256" key="1">
    <source>
        <dbReference type="SAM" id="MobiDB-lite"/>
    </source>
</evidence>
<feature type="region of interest" description="Disordered" evidence="1">
    <location>
        <begin position="90"/>
        <end position="118"/>
    </location>
</feature>
<name>A0ABY2GWF7_9HYPO</name>